<dbReference type="GO" id="GO:0008777">
    <property type="term" value="F:acetylornithine deacetylase activity"/>
    <property type="evidence" value="ECO:0007669"/>
    <property type="project" value="UniProtKB-EC"/>
</dbReference>
<dbReference type="EMBL" id="SNRY01010824">
    <property type="protein sequence ID" value="KAA6305283.1"/>
    <property type="molecule type" value="Genomic_DNA"/>
</dbReference>
<accession>A0A5J4P9T5</accession>
<sequence>MKHIAMPNFETEKAVDLLKSLI</sequence>
<dbReference type="EC" id="3.5.1.16" evidence="1"/>
<keyword evidence="1" id="KW-0378">Hydrolase</keyword>
<protein>
    <submittedName>
        <fullName evidence="1">Acetylornithine deacetylase</fullName>
        <ecNumber evidence="1">3.5.1.16</ecNumber>
    </submittedName>
</protein>
<proteinExistence type="predicted"/>
<name>A0A5J4P9T5_9ZZZZ</name>
<comment type="caution">
    <text evidence="1">The sequence shown here is derived from an EMBL/GenBank/DDBJ whole genome shotgun (WGS) entry which is preliminary data.</text>
</comment>
<gene>
    <name evidence="1" type="ORF">EZS27_043066</name>
</gene>
<feature type="non-terminal residue" evidence="1">
    <location>
        <position position="22"/>
    </location>
</feature>
<dbReference type="AlphaFoldDB" id="A0A5J4P9T5"/>
<organism evidence="1">
    <name type="scientific">termite gut metagenome</name>
    <dbReference type="NCBI Taxonomy" id="433724"/>
    <lineage>
        <taxon>unclassified sequences</taxon>
        <taxon>metagenomes</taxon>
        <taxon>organismal metagenomes</taxon>
    </lineage>
</organism>
<evidence type="ECO:0000313" key="1">
    <source>
        <dbReference type="EMBL" id="KAA6305283.1"/>
    </source>
</evidence>
<reference evidence="1" key="1">
    <citation type="submission" date="2019-03" db="EMBL/GenBank/DDBJ databases">
        <title>Single cell metagenomics reveals metabolic interactions within the superorganism composed of flagellate Streblomastix strix and complex community of Bacteroidetes bacteria on its surface.</title>
        <authorList>
            <person name="Treitli S.C."/>
            <person name="Kolisko M."/>
            <person name="Husnik F."/>
            <person name="Keeling P."/>
            <person name="Hampl V."/>
        </authorList>
    </citation>
    <scope>NUCLEOTIDE SEQUENCE</scope>
    <source>
        <strain evidence="1">STM</strain>
    </source>
</reference>